<evidence type="ECO:0000256" key="1">
    <source>
        <dbReference type="ARBA" id="ARBA00005254"/>
    </source>
</evidence>
<gene>
    <name evidence="3" type="ORF">GCM10011519_04200</name>
</gene>
<dbReference type="InterPro" id="IPR018376">
    <property type="entry name" value="Enoyl-CoA_hyd/isom_CS"/>
</dbReference>
<sequence>MRSQARVVEPEPSAAREDVETTCTRPAAATDDLAGPGGTVCPMAQTLHELMSDTEKLAAAGLRLDLAGPVLTVTLDRPERRNAMTPAMWFALADVGASLPEDVRVVILRGEGAGFSAGLDRAMLTPEGPAGEEGFGALLARDDQGVADEVARYQEGFVWLADPGIISIAQIHGHAIGGGFQLALACDVRVASTDALFCMKEPALGLVPDLAGTRPLVTAVGLARALEICATARSVGAAEAERLGLVQQVVEPDDLGRAVAALAAALSAHPADAVRRTKSLLQGAAGRTLDEQRLAEREAQVPLLRALAGGTT</sequence>
<keyword evidence="4" id="KW-1185">Reference proteome</keyword>
<dbReference type="Gene3D" id="3.90.226.10">
    <property type="entry name" value="2-enoyl-CoA Hydratase, Chain A, domain 1"/>
    <property type="match status" value="1"/>
</dbReference>
<dbReference type="EMBL" id="BMKQ01000001">
    <property type="protein sequence ID" value="GGF33902.1"/>
    <property type="molecule type" value="Genomic_DNA"/>
</dbReference>
<dbReference type="PANTHER" id="PTHR43149:SF1">
    <property type="entry name" value="DELTA(3,5)-DELTA(2,4)-DIENOYL-COA ISOMERASE, MITOCHONDRIAL"/>
    <property type="match status" value="1"/>
</dbReference>
<evidence type="ECO:0000256" key="2">
    <source>
        <dbReference type="RuleBase" id="RU003707"/>
    </source>
</evidence>
<evidence type="ECO:0000313" key="3">
    <source>
        <dbReference type="EMBL" id="GGF33902.1"/>
    </source>
</evidence>
<dbReference type="PROSITE" id="PS00166">
    <property type="entry name" value="ENOYL_COA_HYDRATASE"/>
    <property type="match status" value="1"/>
</dbReference>
<dbReference type="Pfam" id="PF00378">
    <property type="entry name" value="ECH_1"/>
    <property type="match status" value="1"/>
</dbReference>
<reference evidence="3" key="2">
    <citation type="submission" date="2020-09" db="EMBL/GenBank/DDBJ databases">
        <authorList>
            <person name="Sun Q."/>
            <person name="Zhou Y."/>
        </authorList>
    </citation>
    <scope>NUCLEOTIDE SEQUENCE</scope>
    <source>
        <strain evidence="3">CGMCC 1.16067</strain>
    </source>
</reference>
<evidence type="ECO:0000313" key="4">
    <source>
        <dbReference type="Proteomes" id="UP000649179"/>
    </source>
</evidence>
<dbReference type="InterPro" id="IPR045002">
    <property type="entry name" value="Ech1-like"/>
</dbReference>
<protein>
    <submittedName>
        <fullName evidence="3">Enoyl-CoA hydratase</fullName>
    </submittedName>
</protein>
<dbReference type="CDD" id="cd06558">
    <property type="entry name" value="crotonase-like"/>
    <property type="match status" value="1"/>
</dbReference>
<dbReference type="GO" id="GO:0016853">
    <property type="term" value="F:isomerase activity"/>
    <property type="evidence" value="ECO:0007669"/>
    <property type="project" value="InterPro"/>
</dbReference>
<dbReference type="InterPro" id="IPR029045">
    <property type="entry name" value="ClpP/crotonase-like_dom_sf"/>
</dbReference>
<comment type="similarity">
    <text evidence="1 2">Belongs to the enoyl-CoA hydratase/isomerase family.</text>
</comment>
<accession>A0A917BD00</accession>
<dbReference type="Proteomes" id="UP000649179">
    <property type="component" value="Unassembled WGS sequence"/>
</dbReference>
<reference evidence="3" key="1">
    <citation type="journal article" date="2014" name="Int. J. Syst. Evol. Microbiol.">
        <title>Complete genome sequence of Corynebacterium casei LMG S-19264T (=DSM 44701T), isolated from a smear-ripened cheese.</title>
        <authorList>
            <consortium name="US DOE Joint Genome Institute (JGI-PGF)"/>
            <person name="Walter F."/>
            <person name="Albersmeier A."/>
            <person name="Kalinowski J."/>
            <person name="Ruckert C."/>
        </authorList>
    </citation>
    <scope>NUCLEOTIDE SEQUENCE</scope>
    <source>
        <strain evidence="3">CGMCC 1.16067</strain>
    </source>
</reference>
<comment type="caution">
    <text evidence="3">The sequence shown here is derived from an EMBL/GenBank/DDBJ whole genome shotgun (WGS) entry which is preliminary data.</text>
</comment>
<dbReference type="AlphaFoldDB" id="A0A917BD00"/>
<dbReference type="PANTHER" id="PTHR43149">
    <property type="entry name" value="ENOYL-COA HYDRATASE"/>
    <property type="match status" value="1"/>
</dbReference>
<name>A0A917BD00_9ACTN</name>
<organism evidence="3 4">
    <name type="scientific">Marmoricola endophyticus</name>
    <dbReference type="NCBI Taxonomy" id="2040280"/>
    <lineage>
        <taxon>Bacteria</taxon>
        <taxon>Bacillati</taxon>
        <taxon>Actinomycetota</taxon>
        <taxon>Actinomycetes</taxon>
        <taxon>Propionibacteriales</taxon>
        <taxon>Nocardioidaceae</taxon>
        <taxon>Marmoricola</taxon>
    </lineage>
</organism>
<dbReference type="InterPro" id="IPR001753">
    <property type="entry name" value="Enoyl-CoA_hydra/iso"/>
</dbReference>
<proteinExistence type="inferred from homology"/>
<dbReference type="SUPFAM" id="SSF52096">
    <property type="entry name" value="ClpP/crotonase"/>
    <property type="match status" value="1"/>
</dbReference>